<proteinExistence type="predicted"/>
<name>A0A9P6AMH3_9AGAM</name>
<reference evidence="2" key="1">
    <citation type="journal article" date="2020" name="Nat. Commun.">
        <title>Large-scale genome sequencing of mycorrhizal fungi provides insights into the early evolution of symbiotic traits.</title>
        <authorList>
            <person name="Miyauchi S."/>
            <person name="Kiss E."/>
            <person name="Kuo A."/>
            <person name="Drula E."/>
            <person name="Kohler A."/>
            <person name="Sanchez-Garcia M."/>
            <person name="Morin E."/>
            <person name="Andreopoulos B."/>
            <person name="Barry K.W."/>
            <person name="Bonito G."/>
            <person name="Buee M."/>
            <person name="Carver A."/>
            <person name="Chen C."/>
            <person name="Cichocki N."/>
            <person name="Clum A."/>
            <person name="Culley D."/>
            <person name="Crous P.W."/>
            <person name="Fauchery L."/>
            <person name="Girlanda M."/>
            <person name="Hayes R.D."/>
            <person name="Keri Z."/>
            <person name="LaButti K."/>
            <person name="Lipzen A."/>
            <person name="Lombard V."/>
            <person name="Magnuson J."/>
            <person name="Maillard F."/>
            <person name="Murat C."/>
            <person name="Nolan M."/>
            <person name="Ohm R.A."/>
            <person name="Pangilinan J."/>
            <person name="Pereira M.F."/>
            <person name="Perotto S."/>
            <person name="Peter M."/>
            <person name="Pfister S."/>
            <person name="Riley R."/>
            <person name="Sitrit Y."/>
            <person name="Stielow J.B."/>
            <person name="Szollosi G."/>
            <person name="Zifcakova L."/>
            <person name="Stursova M."/>
            <person name="Spatafora J.W."/>
            <person name="Tedersoo L."/>
            <person name="Vaario L.M."/>
            <person name="Yamada A."/>
            <person name="Yan M."/>
            <person name="Wang P."/>
            <person name="Xu J."/>
            <person name="Bruns T."/>
            <person name="Baldrian P."/>
            <person name="Vilgalys R."/>
            <person name="Dunand C."/>
            <person name="Henrissat B."/>
            <person name="Grigoriev I.V."/>
            <person name="Hibbett D."/>
            <person name="Nagy L.G."/>
            <person name="Martin F.M."/>
        </authorList>
    </citation>
    <scope>NUCLEOTIDE SEQUENCE</scope>
    <source>
        <strain evidence="2">UP504</strain>
    </source>
</reference>
<protein>
    <submittedName>
        <fullName evidence="2">Uncharacterized protein</fullName>
    </submittedName>
</protein>
<evidence type="ECO:0000256" key="1">
    <source>
        <dbReference type="SAM" id="SignalP"/>
    </source>
</evidence>
<evidence type="ECO:0000313" key="2">
    <source>
        <dbReference type="EMBL" id="KAF9508513.1"/>
    </source>
</evidence>
<feature type="chain" id="PRO_5040347047" evidence="1">
    <location>
        <begin position="28"/>
        <end position="188"/>
    </location>
</feature>
<gene>
    <name evidence="2" type="ORF">BS47DRAFT_1397740</name>
</gene>
<sequence length="188" mass="20515">MDIIQTTLSLPTITLTLLDALATISLSQTWYPVPHKLKCTLVVDANVGEFEAGLIVVVDKLGMVHFVWFLSDCSSQFGLGFSRLAFVPYVTTTGVNPTNNKDSTLKKQPTLAQELGVVKAALSYYDQWSAEVEIDDQSVSWAAAAGENVTLDLFGLDLLIIRTEYDSVVKIALVPVFLVSPRPHISSP</sequence>
<accession>A0A9P6AMH3</accession>
<keyword evidence="1" id="KW-0732">Signal</keyword>
<organism evidence="2 3">
    <name type="scientific">Hydnum rufescens UP504</name>
    <dbReference type="NCBI Taxonomy" id="1448309"/>
    <lineage>
        <taxon>Eukaryota</taxon>
        <taxon>Fungi</taxon>
        <taxon>Dikarya</taxon>
        <taxon>Basidiomycota</taxon>
        <taxon>Agaricomycotina</taxon>
        <taxon>Agaricomycetes</taxon>
        <taxon>Cantharellales</taxon>
        <taxon>Hydnaceae</taxon>
        <taxon>Hydnum</taxon>
    </lineage>
</organism>
<comment type="caution">
    <text evidence="2">The sequence shown here is derived from an EMBL/GenBank/DDBJ whole genome shotgun (WGS) entry which is preliminary data.</text>
</comment>
<keyword evidence="3" id="KW-1185">Reference proteome</keyword>
<dbReference type="EMBL" id="MU129057">
    <property type="protein sequence ID" value="KAF9508513.1"/>
    <property type="molecule type" value="Genomic_DNA"/>
</dbReference>
<dbReference type="Proteomes" id="UP000886523">
    <property type="component" value="Unassembled WGS sequence"/>
</dbReference>
<feature type="signal peptide" evidence="1">
    <location>
        <begin position="1"/>
        <end position="27"/>
    </location>
</feature>
<dbReference type="AlphaFoldDB" id="A0A9P6AMH3"/>
<evidence type="ECO:0000313" key="3">
    <source>
        <dbReference type="Proteomes" id="UP000886523"/>
    </source>
</evidence>